<keyword evidence="2" id="KW-1185">Reference proteome</keyword>
<name>A0ABQ7VLT2_SOLTU</name>
<comment type="caution">
    <text evidence="1">The sequence shown here is derived from an EMBL/GenBank/DDBJ whole genome shotgun (WGS) entry which is preliminary data.</text>
</comment>
<evidence type="ECO:0000313" key="1">
    <source>
        <dbReference type="EMBL" id="KAH0769481.1"/>
    </source>
</evidence>
<accession>A0ABQ7VLT2</accession>
<gene>
    <name evidence="1" type="ORF">KY290_013462</name>
</gene>
<organism evidence="1 2">
    <name type="scientific">Solanum tuberosum</name>
    <name type="common">Potato</name>
    <dbReference type="NCBI Taxonomy" id="4113"/>
    <lineage>
        <taxon>Eukaryota</taxon>
        <taxon>Viridiplantae</taxon>
        <taxon>Streptophyta</taxon>
        <taxon>Embryophyta</taxon>
        <taxon>Tracheophyta</taxon>
        <taxon>Spermatophyta</taxon>
        <taxon>Magnoliopsida</taxon>
        <taxon>eudicotyledons</taxon>
        <taxon>Gunneridae</taxon>
        <taxon>Pentapetalae</taxon>
        <taxon>asterids</taxon>
        <taxon>lamiids</taxon>
        <taxon>Solanales</taxon>
        <taxon>Solanaceae</taxon>
        <taxon>Solanoideae</taxon>
        <taxon>Solaneae</taxon>
        <taxon>Solanum</taxon>
    </lineage>
</organism>
<sequence>MVDNELSALSYSILGFTSSVSSFHSLTESNQKLLQALHSHVALMHSQPSPVQLGRFNGYNAVGWILLAELYFDSFAISDAHKLHYVSYYFDGDALEWFHWMYRNNQLVDWKHFKEQVVCTYGYTNDQVVSFADLNILPTYYAIESTSKVGNSNEEQVFNEMPLAEDSPFSSANGSEGHSDLEDEISEKVCDIQAKFEGSMGDYLNIHLILLTIAHAYSPISTLFLCPMSPDNSTNLNLQVRSFLLVNVVDAWVDIGQLCDSLSYVAETPHKFSTILERYPYVWNRSSQQLFDSMSQTCHYSKVFAENSQGEAIGVTLTLDSSLHRCLSFHAFHAILTMKFGVNQVAAIADKSLLFTLEFEEAFNLTFSILRAYDHSILAYHCIHKSKAMALISHTSSHDNAFTKLFVVVYAMVQVELDRNFSMSVSRKTPIQLLGSHLAMVESAKRISKYGMLMKLVAVFEELV</sequence>
<dbReference type="Proteomes" id="UP000826656">
    <property type="component" value="Unassembled WGS sequence"/>
</dbReference>
<proteinExistence type="predicted"/>
<reference evidence="1 2" key="1">
    <citation type="journal article" date="2021" name="bioRxiv">
        <title>Chromosome-scale and haplotype-resolved genome assembly of a tetraploid potato cultivar.</title>
        <authorList>
            <person name="Sun H."/>
            <person name="Jiao W.-B."/>
            <person name="Krause K."/>
            <person name="Campoy J.A."/>
            <person name="Goel M."/>
            <person name="Folz-Donahue K."/>
            <person name="Kukat C."/>
            <person name="Huettel B."/>
            <person name="Schneeberger K."/>
        </authorList>
    </citation>
    <scope>NUCLEOTIDE SEQUENCE [LARGE SCALE GENOMIC DNA]</scope>
    <source>
        <strain evidence="1">SolTubOtavaFocal</strain>
        <tissue evidence="1">Leaves</tissue>
    </source>
</reference>
<protein>
    <submittedName>
        <fullName evidence="1">Uncharacterized protein</fullName>
    </submittedName>
</protein>
<dbReference type="EMBL" id="JAIVGD010000011">
    <property type="protein sequence ID" value="KAH0769481.1"/>
    <property type="molecule type" value="Genomic_DNA"/>
</dbReference>
<evidence type="ECO:0000313" key="2">
    <source>
        <dbReference type="Proteomes" id="UP000826656"/>
    </source>
</evidence>